<dbReference type="EMBL" id="ABJD02000085">
    <property type="protein sequence ID" value="EDU60949.1"/>
    <property type="molecule type" value="Genomic_DNA"/>
</dbReference>
<name>A0AA86YYI4_PROST</name>
<evidence type="ECO:0000313" key="1">
    <source>
        <dbReference type="EMBL" id="EDU60949.1"/>
    </source>
</evidence>
<dbReference type="PROSITE" id="PS51257">
    <property type="entry name" value="PROKAR_LIPOPROTEIN"/>
    <property type="match status" value="1"/>
</dbReference>
<dbReference type="RefSeq" id="WP_004917287.1">
    <property type="nucleotide sequence ID" value="NZ_DS607662.1"/>
</dbReference>
<proteinExistence type="predicted"/>
<dbReference type="Proteomes" id="UP000004506">
    <property type="component" value="Unassembled WGS sequence"/>
</dbReference>
<protein>
    <recommendedName>
        <fullName evidence="3">Lipoprotein</fullName>
    </recommendedName>
</protein>
<reference evidence="2" key="1">
    <citation type="submission" date="2008-04" db="EMBL/GenBank/DDBJ databases">
        <title>Draft genome sequence of Providencia stuartii (ATCC 25827).</title>
        <authorList>
            <person name="Sudarsanam P."/>
            <person name="Ley R."/>
            <person name="Guruge J."/>
            <person name="Turnbaugh P.J."/>
            <person name="Mahowald M."/>
            <person name="Liep D."/>
            <person name="Gordon J."/>
        </authorList>
    </citation>
    <scope>NUCLEOTIDE SEQUENCE [LARGE SCALE GENOMIC DNA]</scope>
    <source>
        <strain evidence="2">ATCC 25827</strain>
    </source>
</reference>
<dbReference type="AlphaFoldDB" id="A0AA86YYI4"/>
<evidence type="ECO:0000313" key="2">
    <source>
        <dbReference type="Proteomes" id="UP000004506"/>
    </source>
</evidence>
<comment type="caution">
    <text evidence="1">The sequence shown here is derived from an EMBL/GenBank/DDBJ whole genome shotgun (WGS) entry which is preliminary data.</text>
</comment>
<sequence length="94" mass="10388">MKNHLLSQYAKKLAICGAVLTIGAWLTGCSENAGFITQCKLQGGNTALCECAWDKMSEKYSTQYLVAVGKGNVIPPDRFTQEMRNAFIQCHRSK</sequence>
<evidence type="ECO:0008006" key="3">
    <source>
        <dbReference type="Google" id="ProtNLM"/>
    </source>
</evidence>
<reference evidence="1 2" key="3">
    <citation type="submission" date="2008-05" db="EMBL/GenBank/DDBJ databases">
        <authorList>
            <person name="Fulton L."/>
            <person name="Clifton S."/>
            <person name="Fulton B."/>
            <person name="Xu J."/>
            <person name="Minx P."/>
            <person name="Pepin K.H."/>
            <person name="Johnson M."/>
            <person name="Thiruvilangam P."/>
            <person name="Bhonagiri V."/>
            <person name="Nash W.E."/>
            <person name="Mardis E.R."/>
            <person name="Wilson R.K."/>
        </authorList>
    </citation>
    <scope>NUCLEOTIDE SEQUENCE [LARGE SCALE GENOMIC DNA]</scope>
    <source>
        <strain evidence="1 2">ATCC 25827</strain>
    </source>
</reference>
<gene>
    <name evidence="1" type="ORF">PROSTU_00930</name>
</gene>
<accession>A0AA86YYI4</accession>
<organism evidence="1 2">
    <name type="scientific">Providencia stuartii ATCC 25827</name>
    <dbReference type="NCBI Taxonomy" id="471874"/>
    <lineage>
        <taxon>Bacteria</taxon>
        <taxon>Pseudomonadati</taxon>
        <taxon>Pseudomonadota</taxon>
        <taxon>Gammaproteobacteria</taxon>
        <taxon>Enterobacterales</taxon>
        <taxon>Morganellaceae</taxon>
        <taxon>Providencia</taxon>
    </lineage>
</organism>
<reference evidence="2" key="2">
    <citation type="submission" date="2008-04" db="EMBL/GenBank/DDBJ databases">
        <title>Draft genome sequence of Providencia stuartii(ATCC 25827).</title>
        <authorList>
            <person name="Sudarsanam P."/>
            <person name="Ley R."/>
            <person name="Guruge J."/>
            <person name="Turnbaugh P.J."/>
            <person name="Mahowald M."/>
            <person name="Liep D."/>
            <person name="Gordon J."/>
        </authorList>
    </citation>
    <scope>NUCLEOTIDE SEQUENCE [LARGE SCALE GENOMIC DNA]</scope>
    <source>
        <strain evidence="2">ATCC 25827</strain>
    </source>
</reference>